<organism evidence="3 4">
    <name type="scientific">Venustampulla echinocandica</name>
    <dbReference type="NCBI Taxonomy" id="2656787"/>
    <lineage>
        <taxon>Eukaryota</taxon>
        <taxon>Fungi</taxon>
        <taxon>Dikarya</taxon>
        <taxon>Ascomycota</taxon>
        <taxon>Pezizomycotina</taxon>
        <taxon>Leotiomycetes</taxon>
        <taxon>Helotiales</taxon>
        <taxon>Pleuroascaceae</taxon>
        <taxon>Venustampulla</taxon>
    </lineage>
</organism>
<sequence>MSPRLRNGKVWRQPLLSKYQEKPPQGIRNEKSHLSPQRTEPLDHLQRSQRSVQQPSGRKRKRSQDDEGQFPTIIKSPSKQERTCGVSVEKPNPVEFWVTEKHWPKDSKQYNLTWDDLKKDTWYEKFWDPEMNRLLPKQQSSSSLHKKQTESGVIATDPHTSSTTASYQDIRYQTVLAAKGSYLDDSELGITNASKSICRVLLRKKQTVPQKSLFRADLFKKTCKKLESRNEARLIQDVTRLIVPSAETLATFGAKQLEILVESVHEGWNNSIPITQTRPQPDYAVGFGRGAFTEDQLKRLKPLVGEVTETSFFMATYYMYFPFLTCEVKYSNAALDVADRQNAYSMTIAARGIVKLLGLSSAKTSFIEKSWPSLSHTITGLSEYMVTILLLMARELPFTVI</sequence>
<feature type="region of interest" description="Disordered" evidence="1">
    <location>
        <begin position="1"/>
        <end position="87"/>
    </location>
</feature>
<evidence type="ECO:0000313" key="3">
    <source>
        <dbReference type="EMBL" id="RDL42514.1"/>
    </source>
</evidence>
<dbReference type="Pfam" id="PF25545">
    <property type="entry name" value="DUF7924"/>
    <property type="match status" value="1"/>
</dbReference>
<proteinExistence type="predicted"/>
<protein>
    <recommendedName>
        <fullName evidence="2">DUF7924 domain-containing protein</fullName>
    </recommendedName>
</protein>
<dbReference type="PANTHER" id="PTHR42470">
    <property type="entry name" value="VAST DOMAIN-CONTAINING PROTEIN"/>
    <property type="match status" value="1"/>
</dbReference>
<evidence type="ECO:0000313" key="4">
    <source>
        <dbReference type="Proteomes" id="UP000254866"/>
    </source>
</evidence>
<comment type="caution">
    <text evidence="3">The sequence shown here is derived from an EMBL/GenBank/DDBJ whole genome shotgun (WGS) entry which is preliminary data.</text>
</comment>
<dbReference type="RefSeq" id="XP_031875170.1">
    <property type="nucleotide sequence ID" value="XM_032011116.1"/>
</dbReference>
<feature type="region of interest" description="Disordered" evidence="1">
    <location>
        <begin position="137"/>
        <end position="160"/>
    </location>
</feature>
<accession>A0A370U413</accession>
<evidence type="ECO:0000256" key="1">
    <source>
        <dbReference type="SAM" id="MobiDB-lite"/>
    </source>
</evidence>
<evidence type="ECO:0000259" key="2">
    <source>
        <dbReference type="Pfam" id="PF25545"/>
    </source>
</evidence>
<name>A0A370U413_9HELO</name>
<gene>
    <name evidence="3" type="ORF">BP5553_02493</name>
</gene>
<dbReference type="OrthoDB" id="5132737at2759"/>
<reference evidence="3 4" key="1">
    <citation type="journal article" date="2018" name="IMA Fungus">
        <title>IMA Genome-F 9: Draft genome sequence of Annulohypoxylon stygium, Aspergillus mulundensis, Berkeleyomyces basicola (syn. Thielaviopsis basicola), Ceratocystis smalleyi, two Cercospora beticola strains, Coleophoma cylindrospora, Fusarium fracticaudum, Phialophora cf. hyalina, and Morchella septimelata.</title>
        <authorList>
            <person name="Wingfield B.D."/>
            <person name="Bills G.F."/>
            <person name="Dong Y."/>
            <person name="Huang W."/>
            <person name="Nel W.J."/>
            <person name="Swalarsk-Parry B.S."/>
            <person name="Vaghefi N."/>
            <person name="Wilken P.M."/>
            <person name="An Z."/>
            <person name="de Beer Z.W."/>
            <person name="De Vos L."/>
            <person name="Chen L."/>
            <person name="Duong T.A."/>
            <person name="Gao Y."/>
            <person name="Hammerbacher A."/>
            <person name="Kikkert J.R."/>
            <person name="Li Y."/>
            <person name="Li H."/>
            <person name="Li K."/>
            <person name="Li Q."/>
            <person name="Liu X."/>
            <person name="Ma X."/>
            <person name="Naidoo K."/>
            <person name="Pethybridge S.J."/>
            <person name="Sun J."/>
            <person name="Steenkamp E.T."/>
            <person name="van der Nest M.A."/>
            <person name="van Wyk S."/>
            <person name="Wingfield M.J."/>
            <person name="Xiong C."/>
            <person name="Yue Q."/>
            <person name="Zhang X."/>
        </authorList>
    </citation>
    <scope>NUCLEOTIDE SEQUENCE [LARGE SCALE GENOMIC DNA]</scope>
    <source>
        <strain evidence="3 4">BP 5553</strain>
    </source>
</reference>
<feature type="domain" description="DUF7924" evidence="2">
    <location>
        <begin position="219"/>
        <end position="364"/>
    </location>
</feature>
<dbReference type="PANTHER" id="PTHR42470:SF2">
    <property type="match status" value="1"/>
</dbReference>
<keyword evidence="4" id="KW-1185">Reference proteome</keyword>
<dbReference type="Proteomes" id="UP000254866">
    <property type="component" value="Unassembled WGS sequence"/>
</dbReference>
<dbReference type="EMBL" id="NPIC01000001">
    <property type="protein sequence ID" value="RDL42514.1"/>
    <property type="molecule type" value="Genomic_DNA"/>
</dbReference>
<dbReference type="GeneID" id="43595342"/>
<dbReference type="STRING" id="2656787.A0A370U413"/>
<dbReference type="InterPro" id="IPR057684">
    <property type="entry name" value="DUF7924"/>
</dbReference>
<dbReference type="AlphaFoldDB" id="A0A370U413"/>